<reference evidence="2 3" key="1">
    <citation type="submission" date="2018-02" db="EMBL/GenBank/DDBJ databases">
        <title>The genomes of Aspergillus section Nigri reveals drivers in fungal speciation.</title>
        <authorList>
            <consortium name="DOE Joint Genome Institute"/>
            <person name="Vesth T.C."/>
            <person name="Nybo J."/>
            <person name="Theobald S."/>
            <person name="Brandl J."/>
            <person name="Frisvad J.C."/>
            <person name="Nielsen K.F."/>
            <person name="Lyhne E.K."/>
            <person name="Kogle M.E."/>
            <person name="Kuo A."/>
            <person name="Riley R."/>
            <person name="Clum A."/>
            <person name="Nolan M."/>
            <person name="Lipzen A."/>
            <person name="Salamov A."/>
            <person name="Henrissat B."/>
            <person name="Wiebenga A."/>
            <person name="De vries R.P."/>
            <person name="Grigoriev I.V."/>
            <person name="Mortensen U.H."/>
            <person name="Andersen M.R."/>
            <person name="Baker S.E."/>
        </authorList>
    </citation>
    <scope>NUCLEOTIDE SEQUENCE [LARGE SCALE GENOMIC DNA]</scope>
    <source>
        <strain evidence="2 3">CBS 101889</strain>
    </source>
</reference>
<organism evidence="2 3">
    <name type="scientific">Aspergillus homomorphus (strain CBS 101889)</name>
    <dbReference type="NCBI Taxonomy" id="1450537"/>
    <lineage>
        <taxon>Eukaryota</taxon>
        <taxon>Fungi</taxon>
        <taxon>Dikarya</taxon>
        <taxon>Ascomycota</taxon>
        <taxon>Pezizomycotina</taxon>
        <taxon>Eurotiomycetes</taxon>
        <taxon>Eurotiomycetidae</taxon>
        <taxon>Eurotiales</taxon>
        <taxon>Aspergillaceae</taxon>
        <taxon>Aspergillus</taxon>
        <taxon>Aspergillus subgen. Circumdati</taxon>
    </lineage>
</organism>
<evidence type="ECO:0000313" key="2">
    <source>
        <dbReference type="EMBL" id="RAL14388.1"/>
    </source>
</evidence>
<dbReference type="EMBL" id="KZ824275">
    <property type="protein sequence ID" value="RAL14388.1"/>
    <property type="molecule type" value="Genomic_DNA"/>
</dbReference>
<dbReference type="GeneID" id="37203862"/>
<dbReference type="RefSeq" id="XP_025553542.1">
    <property type="nucleotide sequence ID" value="XM_025699573.1"/>
</dbReference>
<proteinExistence type="predicted"/>
<feature type="compositionally biased region" description="Low complexity" evidence="1">
    <location>
        <begin position="407"/>
        <end position="421"/>
    </location>
</feature>
<evidence type="ECO:0000313" key="3">
    <source>
        <dbReference type="Proteomes" id="UP000248961"/>
    </source>
</evidence>
<feature type="region of interest" description="Disordered" evidence="1">
    <location>
        <begin position="389"/>
        <end position="430"/>
    </location>
</feature>
<accession>A0A395I5B9</accession>
<sequence length="449" mass="50702">MPYIPHPPSSSNVQIALHPPSISLNPTFITLYRYPRNRPLQPSFTTLPSQIPFTKRKPFIVLHSEVLAPQPQLYYAMEPSASHTISTTAPPEAQSPKTANLPHETRREDAHLSKYHRVAHDYSEMSDAEKKKFKELLRNPEEVFSLDRLEYMHEIYMNWLKVTCTMDGEPSFYDTDEIREKPPLIMGLFKMYSETALWMLKKSCFSVLYLMVADVVTEANNGDTATSKSSSGSSSNLVVDSTPAQSIRLEAVKDHNIEVSRYVEARNVLVTYEGGLDIAVLGRTEEERYVRCCFRIAGDNEDQEAATEAIKRYMATAQEVERRCQGQCRPILGCVTDGLNVSFCELDASRVYRDTRFRDAMQQLHSDNKDCPDSMTRVYYNLRRMIEKAGRDAGKPGPAPRRKSTGSQTDDSPLPSSSSSTVGKERSLSAPAYNIVERGRIAYPRLSSS</sequence>
<name>A0A395I5B9_ASPHC</name>
<gene>
    <name evidence="2" type="ORF">BO97DRAFT_466114</name>
</gene>
<dbReference type="AlphaFoldDB" id="A0A395I5B9"/>
<protein>
    <submittedName>
        <fullName evidence="2">Uncharacterized protein</fullName>
    </submittedName>
</protein>
<dbReference type="Proteomes" id="UP000248961">
    <property type="component" value="Unassembled WGS sequence"/>
</dbReference>
<feature type="region of interest" description="Disordered" evidence="1">
    <location>
        <begin position="84"/>
        <end position="103"/>
    </location>
</feature>
<dbReference type="VEuPathDB" id="FungiDB:BO97DRAFT_466114"/>
<evidence type="ECO:0000256" key="1">
    <source>
        <dbReference type="SAM" id="MobiDB-lite"/>
    </source>
</evidence>
<keyword evidence="3" id="KW-1185">Reference proteome</keyword>